<sequence>MELKVKENKILKNSIWMLFDRVYFLFLQFFIGVKIANYYGTKINGSYALASSYAAFIILLLELPNIGVLKIFYRKDTRTVFTHLIFSIVISSLLAVFILINYDNTLFATLLCLLLISSCLSKLSSVISSYFEYRLELSKVILSMNILTTISYCVQFYVMYRNMTIIEVLYIRILENLIKFIVMSILFWKQKYDQVFQYSASLLKHILKDSMYLWITHISFVAYTQLDKVMLGNLLGKEEVGIYSIGVSLANMTLLFIHPITVSIFPKMLRLYQKNRKEYMKKYQKFTTMITQVYLHGAIVSYVILRKVFLMVYSKEYENAIAIYGILMFAILWKANASFQTSHITIIGKTKMNFVKTLIGLMGNILLNWFLIPRYGINGAAFATVITNFITLFLLDFFIPSYREHAWIQWRSFYQIQKIF</sequence>
<keyword evidence="2" id="KW-1003">Cell membrane</keyword>
<dbReference type="PATRIC" id="fig|1226633.4.peg.2027"/>
<reference evidence="6 7" key="1">
    <citation type="submission" date="2013-08" db="EMBL/GenBank/DDBJ databases">
        <title>An opportunistic ruminal bacterium that causes liver abscesses in cattle.</title>
        <authorList>
            <person name="Benahmed F.H."/>
            <person name="Rasmussen M."/>
            <person name="Harbottle H."/>
            <person name="Soppet D."/>
            <person name="Nagaraja T.G."/>
            <person name="Davidson M."/>
        </authorList>
    </citation>
    <scope>NUCLEOTIDE SEQUENCE [LARGE SCALE GENOMIC DNA]</scope>
    <source>
        <strain evidence="6 7">B35</strain>
    </source>
</reference>
<keyword evidence="5" id="KW-0472">Membrane</keyword>
<evidence type="ECO:0000256" key="3">
    <source>
        <dbReference type="ARBA" id="ARBA00022692"/>
    </source>
</evidence>
<protein>
    <submittedName>
        <fullName evidence="6">Polysaccharide biosynthesis protein</fullName>
    </submittedName>
</protein>
<accession>A0A017H650</accession>
<evidence type="ECO:0000313" key="6">
    <source>
        <dbReference type="EMBL" id="KID48599.1"/>
    </source>
</evidence>
<comment type="caution">
    <text evidence="6">The sequence shown here is derived from an EMBL/GenBank/DDBJ whole genome shotgun (WGS) entry which is preliminary data.</text>
</comment>
<dbReference type="Proteomes" id="UP000031184">
    <property type="component" value="Unassembled WGS sequence"/>
</dbReference>
<evidence type="ECO:0000256" key="4">
    <source>
        <dbReference type="ARBA" id="ARBA00022989"/>
    </source>
</evidence>
<dbReference type="EMBL" id="AUZI01000023">
    <property type="protein sequence ID" value="KID48599.1"/>
    <property type="molecule type" value="Genomic_DNA"/>
</dbReference>
<dbReference type="Pfam" id="PF13440">
    <property type="entry name" value="Polysacc_synt_3"/>
    <property type="match status" value="1"/>
</dbReference>
<evidence type="ECO:0000256" key="1">
    <source>
        <dbReference type="ARBA" id="ARBA00004651"/>
    </source>
</evidence>
<name>A0A017H650_9FUSO</name>
<dbReference type="AlphaFoldDB" id="A0A017H650"/>
<dbReference type="PANTHER" id="PTHR30250:SF11">
    <property type="entry name" value="O-ANTIGEN TRANSPORTER-RELATED"/>
    <property type="match status" value="1"/>
</dbReference>
<dbReference type="InterPro" id="IPR050833">
    <property type="entry name" value="Poly_Biosynth_Transport"/>
</dbReference>
<evidence type="ECO:0000256" key="2">
    <source>
        <dbReference type="ARBA" id="ARBA00022475"/>
    </source>
</evidence>
<dbReference type="OrthoDB" id="88014at2"/>
<keyword evidence="3" id="KW-0812">Transmembrane</keyword>
<keyword evidence="4" id="KW-1133">Transmembrane helix</keyword>
<evidence type="ECO:0000313" key="7">
    <source>
        <dbReference type="Proteomes" id="UP000031184"/>
    </source>
</evidence>
<dbReference type="GO" id="GO:0005886">
    <property type="term" value="C:plasma membrane"/>
    <property type="evidence" value="ECO:0007669"/>
    <property type="project" value="UniProtKB-SubCell"/>
</dbReference>
<comment type="subcellular location">
    <subcellularLocation>
        <location evidence="1">Cell membrane</location>
        <topology evidence="1">Multi-pass membrane protein</topology>
    </subcellularLocation>
</comment>
<dbReference type="PANTHER" id="PTHR30250">
    <property type="entry name" value="PST FAMILY PREDICTED COLANIC ACID TRANSPORTER"/>
    <property type="match status" value="1"/>
</dbReference>
<organism evidence="6 7">
    <name type="scientific">Fusobacterium necrophorum subsp. funduliforme B35</name>
    <dbReference type="NCBI Taxonomy" id="1226633"/>
    <lineage>
        <taxon>Bacteria</taxon>
        <taxon>Fusobacteriati</taxon>
        <taxon>Fusobacteriota</taxon>
        <taxon>Fusobacteriia</taxon>
        <taxon>Fusobacteriales</taxon>
        <taxon>Fusobacteriaceae</taxon>
        <taxon>Fusobacterium</taxon>
    </lineage>
</organism>
<gene>
    <name evidence="6" type="ORF">C095_10005</name>
</gene>
<proteinExistence type="predicted"/>
<evidence type="ECO:0000256" key="5">
    <source>
        <dbReference type="ARBA" id="ARBA00023136"/>
    </source>
</evidence>